<organism evidence="3">
    <name type="scientific">Hydatigena taeniaeformis</name>
    <name type="common">Feline tapeworm</name>
    <name type="synonym">Taenia taeniaeformis</name>
    <dbReference type="NCBI Taxonomy" id="6205"/>
    <lineage>
        <taxon>Eukaryota</taxon>
        <taxon>Metazoa</taxon>
        <taxon>Spiralia</taxon>
        <taxon>Lophotrochozoa</taxon>
        <taxon>Platyhelminthes</taxon>
        <taxon>Cestoda</taxon>
        <taxon>Eucestoda</taxon>
        <taxon>Cyclophyllidea</taxon>
        <taxon>Taeniidae</taxon>
        <taxon>Hydatigera</taxon>
    </lineage>
</organism>
<dbReference type="EMBL" id="UYWX01023403">
    <property type="protein sequence ID" value="VDM36240.1"/>
    <property type="molecule type" value="Genomic_DNA"/>
</dbReference>
<sequence length="87" mass="8854">MNGCMLAGKDRNCIEVDVYGAYSSGPPLGVDETASGPDACSSSLQCPSPLGKGGSAEAINASTLTYAPKKWLLANEPEASALSIYSP</sequence>
<dbReference type="WBParaSite" id="TTAC_0001127701-mRNA-1">
    <property type="protein sequence ID" value="TTAC_0001127701-mRNA-1"/>
    <property type="gene ID" value="TTAC_0001127701"/>
</dbReference>
<dbReference type="Proteomes" id="UP000274429">
    <property type="component" value="Unassembled WGS sequence"/>
</dbReference>
<evidence type="ECO:0000313" key="2">
    <source>
        <dbReference type="Proteomes" id="UP000274429"/>
    </source>
</evidence>
<gene>
    <name evidence="1" type="ORF">TTAC_LOCUS11260</name>
</gene>
<evidence type="ECO:0000313" key="3">
    <source>
        <dbReference type="WBParaSite" id="TTAC_0001127701-mRNA-1"/>
    </source>
</evidence>
<evidence type="ECO:0000313" key="1">
    <source>
        <dbReference type="EMBL" id="VDM36240.1"/>
    </source>
</evidence>
<name>A0A0R3XCK0_HYDTA</name>
<reference evidence="1 2" key="2">
    <citation type="submission" date="2018-11" db="EMBL/GenBank/DDBJ databases">
        <authorList>
            <consortium name="Pathogen Informatics"/>
        </authorList>
    </citation>
    <scope>NUCLEOTIDE SEQUENCE [LARGE SCALE GENOMIC DNA]</scope>
</reference>
<protein>
    <submittedName>
        <fullName evidence="1 3">Uncharacterized protein</fullName>
    </submittedName>
</protein>
<keyword evidence="2" id="KW-1185">Reference proteome</keyword>
<proteinExistence type="predicted"/>
<reference evidence="3" key="1">
    <citation type="submission" date="2017-02" db="UniProtKB">
        <authorList>
            <consortium name="WormBaseParasite"/>
        </authorList>
    </citation>
    <scope>IDENTIFICATION</scope>
</reference>
<dbReference type="AlphaFoldDB" id="A0A0R3XCK0"/>
<accession>A0A0R3XCK0</accession>